<dbReference type="Gene3D" id="1.10.260.40">
    <property type="entry name" value="lambda repressor-like DNA-binding domains"/>
    <property type="match status" value="1"/>
</dbReference>
<dbReference type="CDD" id="cd00559">
    <property type="entry name" value="Cyanase_C"/>
    <property type="match status" value="1"/>
</dbReference>
<evidence type="ECO:0000256" key="3">
    <source>
        <dbReference type="HAMAP-Rule" id="MF_00535"/>
    </source>
</evidence>
<evidence type="ECO:0000313" key="6">
    <source>
        <dbReference type="Proteomes" id="UP000199046"/>
    </source>
</evidence>
<evidence type="ECO:0000259" key="4">
    <source>
        <dbReference type="SMART" id="SM01116"/>
    </source>
</evidence>
<dbReference type="Gene3D" id="3.30.1160.10">
    <property type="entry name" value="Cyanate lyase, C-terminal domain"/>
    <property type="match status" value="1"/>
</dbReference>
<dbReference type="PANTHER" id="PTHR34186">
    <property type="entry name" value="CYANATE HYDRATASE"/>
    <property type="match status" value="1"/>
</dbReference>
<dbReference type="InterPro" id="IPR036581">
    <property type="entry name" value="Cyanate_lyase_C_sf"/>
</dbReference>
<dbReference type="InterPro" id="IPR048564">
    <property type="entry name" value="CYNS_N"/>
</dbReference>
<gene>
    <name evidence="3" type="primary">cynS</name>
    <name evidence="5" type="ORF">SAMN05421848_2692</name>
</gene>
<dbReference type="PANTHER" id="PTHR34186:SF2">
    <property type="entry name" value="CYANATE HYDRATASE"/>
    <property type="match status" value="1"/>
</dbReference>
<evidence type="ECO:0000256" key="1">
    <source>
        <dbReference type="ARBA" id="ARBA00003561"/>
    </source>
</evidence>
<evidence type="ECO:0000256" key="2">
    <source>
        <dbReference type="ARBA" id="ARBA00023239"/>
    </source>
</evidence>
<dbReference type="PIRSF" id="PIRSF001263">
    <property type="entry name" value="Cyanate_hydratas"/>
    <property type="match status" value="1"/>
</dbReference>
<dbReference type="Proteomes" id="UP000199046">
    <property type="component" value="Unassembled WGS sequence"/>
</dbReference>
<dbReference type="AlphaFoldDB" id="A0A1I1M105"/>
<dbReference type="EMBL" id="FOLY01000005">
    <property type="protein sequence ID" value="SFC76273.1"/>
    <property type="molecule type" value="Genomic_DNA"/>
</dbReference>
<dbReference type="GO" id="GO:0003677">
    <property type="term" value="F:DNA binding"/>
    <property type="evidence" value="ECO:0007669"/>
    <property type="project" value="InterPro"/>
</dbReference>
<dbReference type="GO" id="GO:0008824">
    <property type="term" value="F:cyanate hydratase activity"/>
    <property type="evidence" value="ECO:0007669"/>
    <property type="project" value="UniProtKB-UniRule"/>
</dbReference>
<proteinExistence type="inferred from homology"/>
<dbReference type="SUPFAM" id="SSF47413">
    <property type="entry name" value="lambda repressor-like DNA-binding domains"/>
    <property type="match status" value="1"/>
</dbReference>
<feature type="active site" evidence="3">
    <location>
        <position position="114"/>
    </location>
</feature>
<name>A0A1I1M105_9GAMM</name>
<dbReference type="InterPro" id="IPR010982">
    <property type="entry name" value="Lambda_DNA-bd_dom_sf"/>
</dbReference>
<comment type="catalytic activity">
    <reaction evidence="3">
        <text>cyanate + hydrogencarbonate + 3 H(+) = NH4(+) + 2 CO2</text>
        <dbReference type="Rhea" id="RHEA:11120"/>
        <dbReference type="ChEBI" id="CHEBI:15378"/>
        <dbReference type="ChEBI" id="CHEBI:16526"/>
        <dbReference type="ChEBI" id="CHEBI:17544"/>
        <dbReference type="ChEBI" id="CHEBI:28938"/>
        <dbReference type="ChEBI" id="CHEBI:29195"/>
        <dbReference type="EC" id="4.2.1.104"/>
    </reaction>
</comment>
<protein>
    <recommendedName>
        <fullName evidence="3">Cyanate hydratase</fullName>
        <shortName evidence="3">Cyanase</shortName>
        <ecNumber evidence="3">4.2.1.104</ecNumber>
    </recommendedName>
    <alternativeName>
        <fullName evidence="3">Cyanate hydrolase</fullName>
    </alternativeName>
    <alternativeName>
        <fullName evidence="3">Cyanate lyase</fullName>
    </alternativeName>
</protein>
<dbReference type="InterPro" id="IPR003712">
    <property type="entry name" value="Cyanate_lyase_C"/>
</dbReference>
<keyword evidence="6" id="KW-1185">Reference proteome</keyword>
<dbReference type="NCBIfam" id="NF002773">
    <property type="entry name" value="PRK02866.1"/>
    <property type="match status" value="1"/>
</dbReference>
<dbReference type="Pfam" id="PF21291">
    <property type="entry name" value="CYNS_N"/>
    <property type="match status" value="1"/>
</dbReference>
<feature type="active site" evidence="3">
    <location>
        <position position="91"/>
    </location>
</feature>
<accession>A0A1I1M105</accession>
<organism evidence="5 6">
    <name type="scientific">Kushneria avicenniae</name>
    <dbReference type="NCBI Taxonomy" id="402385"/>
    <lineage>
        <taxon>Bacteria</taxon>
        <taxon>Pseudomonadati</taxon>
        <taxon>Pseudomonadota</taxon>
        <taxon>Gammaproteobacteria</taxon>
        <taxon>Oceanospirillales</taxon>
        <taxon>Halomonadaceae</taxon>
        <taxon>Kushneria</taxon>
    </lineage>
</organism>
<dbReference type="SMART" id="SM01116">
    <property type="entry name" value="Cyanate_lyase"/>
    <property type="match status" value="1"/>
</dbReference>
<dbReference type="PRINTS" id="PR01693">
    <property type="entry name" value="CYANASE"/>
</dbReference>
<comment type="similarity">
    <text evidence="3">Belongs to the cyanase family.</text>
</comment>
<dbReference type="OrthoDB" id="9785870at2"/>
<dbReference type="STRING" id="402385.SAMN05421848_2692"/>
<evidence type="ECO:0000313" key="5">
    <source>
        <dbReference type="EMBL" id="SFC76273.1"/>
    </source>
</evidence>
<dbReference type="SUPFAM" id="SSF55234">
    <property type="entry name" value="Cyanase C-terminal domain"/>
    <property type="match status" value="1"/>
</dbReference>
<sequence>MDKLEMHHTLMAARARQKMSWDDLGQAVDRSPVWVASVCYGMNSAPPDIAQKLVQALGLEDDALVDAIKAYPTKTWDGAIPQDPLIYRLYEVVGVYGPTLKDVIQEKFGDGIMSAIDFSMDVEREQDPKGDRVKITMNGKFLPYKSW</sequence>
<reference evidence="6" key="1">
    <citation type="submission" date="2016-10" db="EMBL/GenBank/DDBJ databases">
        <authorList>
            <person name="Varghese N."/>
            <person name="Submissions S."/>
        </authorList>
    </citation>
    <scope>NUCLEOTIDE SEQUENCE [LARGE SCALE GENOMIC DNA]</scope>
    <source>
        <strain evidence="6">DSM 23439</strain>
    </source>
</reference>
<feature type="active site" evidence="3">
    <location>
        <position position="88"/>
    </location>
</feature>
<feature type="domain" description="Cyanate lyase C-terminal" evidence="4">
    <location>
        <begin position="75"/>
        <end position="147"/>
    </location>
</feature>
<keyword evidence="2 3" id="KW-0456">Lyase</keyword>
<dbReference type="InterPro" id="IPR008076">
    <property type="entry name" value="Cyanase"/>
</dbReference>
<dbReference type="HAMAP" id="MF_00535">
    <property type="entry name" value="Cyanate_hydrat"/>
    <property type="match status" value="1"/>
</dbReference>
<dbReference type="EC" id="4.2.1.104" evidence="3"/>
<dbReference type="RefSeq" id="WP_090134895.1">
    <property type="nucleotide sequence ID" value="NZ_FOLY01000005.1"/>
</dbReference>
<dbReference type="NCBIfam" id="TIGR00673">
    <property type="entry name" value="cynS"/>
    <property type="match status" value="1"/>
</dbReference>
<comment type="function">
    <text evidence="1 3">Catalyzes the reaction of cyanate with bicarbonate to produce ammonia and carbon dioxide.</text>
</comment>
<dbReference type="Pfam" id="PF02560">
    <property type="entry name" value="Cyanate_lyase"/>
    <property type="match status" value="1"/>
</dbReference>